<evidence type="ECO:0000256" key="6">
    <source>
        <dbReference type="ARBA" id="ARBA00023163"/>
    </source>
</evidence>
<dbReference type="Gene3D" id="1.10.10.60">
    <property type="entry name" value="Homeodomain-like"/>
    <property type="match status" value="1"/>
</dbReference>
<dbReference type="AlphaFoldDB" id="A0A5Q0BRM7"/>
<reference evidence="10 11" key="1">
    <citation type="submission" date="2019-09" db="EMBL/GenBank/DDBJ databases">
        <title>Ecophysiology of the spiral-shaped methanotroph Methylospira mobilis as revealed by the complete genome sequence.</title>
        <authorList>
            <person name="Oshkin I.Y."/>
            <person name="Dedysh S.N."/>
            <person name="Miroshnikov K."/>
            <person name="Danilova O.V."/>
            <person name="Hakobyan A."/>
            <person name="Liesack W."/>
        </authorList>
    </citation>
    <scope>NUCLEOTIDE SEQUENCE [LARGE SCALE GENOMIC DNA]</scope>
    <source>
        <strain evidence="10 11">Shm1</strain>
    </source>
</reference>
<name>A0A5Q0BRM7_9GAMM</name>
<evidence type="ECO:0000313" key="10">
    <source>
        <dbReference type="EMBL" id="QFY44336.1"/>
    </source>
</evidence>
<dbReference type="PANTHER" id="PTHR32071:SF17">
    <property type="entry name" value="TRANSCRIPTIONAL REGULATOR (NTRC FAMILY)"/>
    <property type="match status" value="1"/>
</dbReference>
<protein>
    <submittedName>
        <fullName evidence="10">Sigma-54-dependent Fis family transcriptional regulator</fullName>
    </submittedName>
</protein>
<dbReference type="RefSeq" id="WP_153250301.1">
    <property type="nucleotide sequence ID" value="NZ_CP044205.1"/>
</dbReference>
<dbReference type="Gene3D" id="3.40.50.300">
    <property type="entry name" value="P-loop containing nucleotide triphosphate hydrolases"/>
    <property type="match status" value="1"/>
</dbReference>
<feature type="domain" description="Response regulatory" evidence="9">
    <location>
        <begin position="5"/>
        <end position="120"/>
    </location>
</feature>
<keyword evidence="4" id="KW-0902">Two-component regulatory system</keyword>
<dbReference type="InParanoid" id="A0A5Q0BRM7"/>
<dbReference type="Pfam" id="PF00158">
    <property type="entry name" value="Sigma54_activat"/>
    <property type="match status" value="1"/>
</dbReference>
<dbReference type="PANTHER" id="PTHR32071">
    <property type="entry name" value="TRANSCRIPTIONAL REGULATORY PROTEIN"/>
    <property type="match status" value="1"/>
</dbReference>
<dbReference type="InterPro" id="IPR002078">
    <property type="entry name" value="Sigma_54_int"/>
</dbReference>
<dbReference type="Proteomes" id="UP000325755">
    <property type="component" value="Chromosome"/>
</dbReference>
<dbReference type="InterPro" id="IPR000641">
    <property type="entry name" value="CbxX/CfxQ"/>
</dbReference>
<keyword evidence="6" id="KW-0804">Transcription</keyword>
<feature type="modified residue" description="4-aspartylphosphate" evidence="7">
    <location>
        <position position="54"/>
    </location>
</feature>
<gene>
    <name evidence="10" type="ORF">F6R98_18255</name>
</gene>
<evidence type="ECO:0000256" key="3">
    <source>
        <dbReference type="ARBA" id="ARBA00022840"/>
    </source>
</evidence>
<dbReference type="GO" id="GO:0000160">
    <property type="term" value="P:phosphorelay signal transduction system"/>
    <property type="evidence" value="ECO:0007669"/>
    <property type="project" value="UniProtKB-KW"/>
</dbReference>
<keyword evidence="5" id="KW-0805">Transcription regulation</keyword>
<evidence type="ECO:0000256" key="2">
    <source>
        <dbReference type="ARBA" id="ARBA00022741"/>
    </source>
</evidence>
<keyword evidence="11" id="KW-1185">Reference proteome</keyword>
<evidence type="ECO:0000256" key="1">
    <source>
        <dbReference type="ARBA" id="ARBA00022553"/>
    </source>
</evidence>
<dbReference type="OrthoDB" id="9804019at2"/>
<dbReference type="Pfam" id="PF25601">
    <property type="entry name" value="AAA_lid_14"/>
    <property type="match status" value="1"/>
</dbReference>
<dbReference type="SUPFAM" id="SSF46689">
    <property type="entry name" value="Homeodomain-like"/>
    <property type="match status" value="1"/>
</dbReference>
<proteinExistence type="predicted"/>
<evidence type="ECO:0000313" key="11">
    <source>
        <dbReference type="Proteomes" id="UP000325755"/>
    </source>
</evidence>
<dbReference type="PROSITE" id="PS50110">
    <property type="entry name" value="RESPONSE_REGULATORY"/>
    <property type="match status" value="1"/>
</dbReference>
<dbReference type="SUPFAM" id="SSF52172">
    <property type="entry name" value="CheY-like"/>
    <property type="match status" value="1"/>
</dbReference>
<dbReference type="KEGG" id="mmob:F6R98_18255"/>
<dbReference type="SMART" id="SM00448">
    <property type="entry name" value="REC"/>
    <property type="match status" value="1"/>
</dbReference>
<keyword evidence="3" id="KW-0067">ATP-binding</keyword>
<accession>A0A5Q0BRM7</accession>
<dbReference type="SUPFAM" id="SSF52540">
    <property type="entry name" value="P-loop containing nucleoside triphosphate hydrolases"/>
    <property type="match status" value="1"/>
</dbReference>
<organism evidence="10 11">
    <name type="scientific">Candidatus Methylospira mobilis</name>
    <dbReference type="NCBI Taxonomy" id="1808979"/>
    <lineage>
        <taxon>Bacteria</taxon>
        <taxon>Pseudomonadati</taxon>
        <taxon>Pseudomonadota</taxon>
        <taxon>Gammaproteobacteria</taxon>
        <taxon>Methylococcales</taxon>
        <taxon>Methylococcaceae</taxon>
        <taxon>Candidatus Methylospira</taxon>
    </lineage>
</organism>
<dbReference type="CDD" id="cd17550">
    <property type="entry name" value="REC_NtrX-like"/>
    <property type="match status" value="1"/>
</dbReference>
<feature type="domain" description="Sigma-54 factor interaction" evidence="8">
    <location>
        <begin position="142"/>
        <end position="366"/>
    </location>
</feature>
<dbReference type="InterPro" id="IPR003593">
    <property type="entry name" value="AAA+_ATPase"/>
</dbReference>
<dbReference type="SMART" id="SM00382">
    <property type="entry name" value="AAA"/>
    <property type="match status" value="1"/>
</dbReference>
<evidence type="ECO:0000256" key="7">
    <source>
        <dbReference type="PROSITE-ProRule" id="PRU00169"/>
    </source>
</evidence>
<dbReference type="CDD" id="cd00009">
    <property type="entry name" value="AAA"/>
    <property type="match status" value="1"/>
</dbReference>
<dbReference type="PRINTS" id="PR00819">
    <property type="entry name" value="CBXCFQXSUPER"/>
</dbReference>
<dbReference type="GO" id="GO:0005524">
    <property type="term" value="F:ATP binding"/>
    <property type="evidence" value="ECO:0007669"/>
    <property type="project" value="UniProtKB-KW"/>
</dbReference>
<dbReference type="Gene3D" id="1.10.8.60">
    <property type="match status" value="1"/>
</dbReference>
<dbReference type="InterPro" id="IPR001789">
    <property type="entry name" value="Sig_transdc_resp-reg_receiver"/>
</dbReference>
<keyword evidence="1 7" id="KW-0597">Phosphoprotein</keyword>
<dbReference type="InterPro" id="IPR011006">
    <property type="entry name" value="CheY-like_superfamily"/>
</dbReference>
<dbReference type="InterPro" id="IPR058031">
    <property type="entry name" value="AAA_lid_NorR"/>
</dbReference>
<dbReference type="EMBL" id="CP044205">
    <property type="protein sequence ID" value="QFY44336.1"/>
    <property type="molecule type" value="Genomic_DNA"/>
</dbReference>
<evidence type="ECO:0000259" key="9">
    <source>
        <dbReference type="PROSITE" id="PS50110"/>
    </source>
</evidence>
<evidence type="ECO:0000256" key="4">
    <source>
        <dbReference type="ARBA" id="ARBA00023012"/>
    </source>
</evidence>
<dbReference type="FunFam" id="3.40.50.2300:FF:000018">
    <property type="entry name" value="DNA-binding transcriptional regulator NtrC"/>
    <property type="match status" value="1"/>
</dbReference>
<keyword evidence="2" id="KW-0547">Nucleotide-binding</keyword>
<dbReference type="Pfam" id="PF00072">
    <property type="entry name" value="Response_reg"/>
    <property type="match status" value="1"/>
</dbReference>
<dbReference type="GO" id="GO:0006355">
    <property type="term" value="P:regulation of DNA-templated transcription"/>
    <property type="evidence" value="ECO:0007669"/>
    <property type="project" value="InterPro"/>
</dbReference>
<dbReference type="InterPro" id="IPR009057">
    <property type="entry name" value="Homeodomain-like_sf"/>
</dbReference>
<dbReference type="Gene3D" id="3.40.50.2300">
    <property type="match status" value="1"/>
</dbReference>
<evidence type="ECO:0000256" key="5">
    <source>
        <dbReference type="ARBA" id="ARBA00023015"/>
    </source>
</evidence>
<evidence type="ECO:0000259" key="8">
    <source>
        <dbReference type="PROSITE" id="PS50045"/>
    </source>
</evidence>
<sequence length="458" mass="51400">MPEAYVLVVDDEPDIRQLVSEILADEGYEVAVAENAAMARQFRESRTPDLVLLDIWMPDEDGVTLLSDWMTAGNVSFPVIMMSGHATIETAVEATRLGAYDFLEKPLSLAKLLLTVERAMEHARLKQENTRLLRRVEPVVEPIGRSVAMERLREQARRLAQHDAGLLLVGEPGSGKEVLARYIHAQSSRRNGPFIDVGTGLLAHGSASIALFGKEDDGVVSRGLLEQAYGGVLFLDEVADMDDGAQSRLLSVLETQSFIRVGGTRAIPVDFRLIASTRKPLADEMRAGRFRPELFYLLSGLTLKTPALREHSEDVPELLNYYVDYFVSREKLPFRKFPVPVQNYLRHYAWCGNLRELKNLVQRLLILGSGTEITLDEVKAVLGEQPAMGDARSRVPDYYEMPIKEARDSFEKGYLEYHLDKFGGSVARLSNAIGLERTHLYRKLNALGIKFRDKKLDL</sequence>
<dbReference type="PROSITE" id="PS50045">
    <property type="entry name" value="SIGMA54_INTERACT_4"/>
    <property type="match status" value="1"/>
</dbReference>
<dbReference type="InterPro" id="IPR027417">
    <property type="entry name" value="P-loop_NTPase"/>
</dbReference>